<keyword evidence="10" id="KW-0496">Mitochondrion</keyword>
<gene>
    <name evidence="16" type="primary">ADNT1_8</name>
    <name evidence="16" type="ORF">A4A49_28432</name>
</gene>
<feature type="repeat" description="Solcar" evidence="12">
    <location>
        <begin position="397"/>
        <end position="485"/>
    </location>
</feature>
<dbReference type="InterPro" id="IPR002067">
    <property type="entry name" value="MCP"/>
</dbReference>
<evidence type="ECO:0000256" key="8">
    <source>
        <dbReference type="ARBA" id="ARBA00022837"/>
    </source>
</evidence>
<dbReference type="SUPFAM" id="SSF47473">
    <property type="entry name" value="EF-hand"/>
    <property type="match status" value="1"/>
</dbReference>
<evidence type="ECO:0000256" key="3">
    <source>
        <dbReference type="ARBA" id="ARBA00022448"/>
    </source>
</evidence>
<dbReference type="FunFam" id="1.10.238.10:FF:000138">
    <property type="entry name" value="Calcium-binding mitochondrial carrier protein SCaMC-1"/>
    <property type="match status" value="1"/>
</dbReference>
<dbReference type="FunFam" id="1.50.40.10:FF:000067">
    <property type="entry name" value="Mitochondrial substrate carrier family protein"/>
    <property type="match status" value="1"/>
</dbReference>
<dbReference type="SUPFAM" id="SSF103506">
    <property type="entry name" value="Mitochondrial carrier"/>
    <property type="match status" value="1"/>
</dbReference>
<dbReference type="GO" id="GO:0015217">
    <property type="term" value="F:ADP transmembrane transporter activity"/>
    <property type="evidence" value="ECO:0007669"/>
    <property type="project" value="UniProtKB-ARBA"/>
</dbReference>
<dbReference type="KEGG" id="nau:109233112"/>
<evidence type="ECO:0000259" key="15">
    <source>
        <dbReference type="PROSITE" id="PS50222"/>
    </source>
</evidence>
<evidence type="ECO:0000256" key="4">
    <source>
        <dbReference type="ARBA" id="ARBA00022692"/>
    </source>
</evidence>
<feature type="transmembrane region" description="Helical" evidence="14">
    <location>
        <begin position="400"/>
        <end position="420"/>
    </location>
</feature>
<keyword evidence="9 14" id="KW-1133">Transmembrane helix</keyword>
<accession>A0A1J6HZH2</accession>
<organism evidence="16 17">
    <name type="scientific">Nicotiana attenuata</name>
    <name type="common">Coyote tobacco</name>
    <dbReference type="NCBI Taxonomy" id="49451"/>
    <lineage>
        <taxon>Eukaryota</taxon>
        <taxon>Viridiplantae</taxon>
        <taxon>Streptophyta</taxon>
        <taxon>Embryophyta</taxon>
        <taxon>Tracheophyta</taxon>
        <taxon>Spermatophyta</taxon>
        <taxon>Magnoliopsida</taxon>
        <taxon>eudicotyledons</taxon>
        <taxon>Gunneridae</taxon>
        <taxon>Pentapetalae</taxon>
        <taxon>asterids</taxon>
        <taxon>lamiids</taxon>
        <taxon>Solanales</taxon>
        <taxon>Solanaceae</taxon>
        <taxon>Nicotianoideae</taxon>
        <taxon>Nicotianeae</taxon>
        <taxon>Nicotiana</taxon>
    </lineage>
</organism>
<dbReference type="FunFam" id="1.10.238.10:FF:000370">
    <property type="entry name" value="Mitochondrial substrate carrier family protein"/>
    <property type="match status" value="1"/>
</dbReference>
<evidence type="ECO:0000256" key="1">
    <source>
        <dbReference type="ARBA" id="ARBA00004448"/>
    </source>
</evidence>
<comment type="caution">
    <text evidence="16">The sequence shown here is derived from an EMBL/GenBank/DDBJ whole genome shotgun (WGS) entry which is preliminary data.</text>
</comment>
<keyword evidence="5" id="KW-0479">Metal-binding</keyword>
<dbReference type="GO" id="GO:0035435">
    <property type="term" value="P:phosphate ion transmembrane transport"/>
    <property type="evidence" value="ECO:0007669"/>
    <property type="project" value="UniProtKB-ARBA"/>
</dbReference>
<keyword evidence="17" id="KW-1185">Reference proteome</keyword>
<evidence type="ECO:0000256" key="2">
    <source>
        <dbReference type="ARBA" id="ARBA00006375"/>
    </source>
</evidence>
<feature type="domain" description="EF-hand" evidence="15">
    <location>
        <begin position="70"/>
        <end position="105"/>
    </location>
</feature>
<dbReference type="PRINTS" id="PR00926">
    <property type="entry name" value="MITOCARRIER"/>
</dbReference>
<comment type="similarity">
    <text evidence="2 13">Belongs to the mitochondrial carrier (TC 2.A.29) family.</text>
</comment>
<dbReference type="InterPro" id="IPR023395">
    <property type="entry name" value="MCP_dom_sf"/>
</dbReference>
<dbReference type="PROSITE" id="PS50222">
    <property type="entry name" value="EF_HAND_2"/>
    <property type="match status" value="3"/>
</dbReference>
<keyword evidence="6" id="KW-0677">Repeat</keyword>
<evidence type="ECO:0000256" key="12">
    <source>
        <dbReference type="PROSITE-ProRule" id="PRU00282"/>
    </source>
</evidence>
<dbReference type="SMR" id="A0A1J6HZH2"/>
<dbReference type="Pfam" id="PF13499">
    <property type="entry name" value="EF-hand_7"/>
    <property type="match status" value="2"/>
</dbReference>
<protein>
    <submittedName>
        <fullName evidence="16">Mitochondrial adenine nucleotide transporter adnt1</fullName>
    </submittedName>
</protein>
<keyword evidence="7" id="KW-0999">Mitochondrion inner membrane</keyword>
<dbReference type="InterPro" id="IPR011992">
    <property type="entry name" value="EF-hand-dom_pair"/>
</dbReference>
<dbReference type="OMA" id="SGQWWKQ"/>
<evidence type="ECO:0000313" key="16">
    <source>
        <dbReference type="EMBL" id="OIS97729.1"/>
    </source>
</evidence>
<evidence type="ECO:0000256" key="5">
    <source>
        <dbReference type="ARBA" id="ARBA00022723"/>
    </source>
</evidence>
<name>A0A1J6HZH2_NICAT</name>
<dbReference type="Gene3D" id="1.50.40.10">
    <property type="entry name" value="Mitochondrial carrier domain"/>
    <property type="match status" value="1"/>
</dbReference>
<keyword evidence="4 12" id="KW-0812">Transmembrane</keyword>
<dbReference type="GO" id="GO:0005347">
    <property type="term" value="F:ATP transmembrane transporter activity"/>
    <property type="evidence" value="ECO:0007669"/>
    <property type="project" value="UniProtKB-ARBA"/>
</dbReference>
<keyword evidence="11 12" id="KW-0472">Membrane</keyword>
<evidence type="ECO:0000256" key="7">
    <source>
        <dbReference type="ARBA" id="ARBA00022792"/>
    </source>
</evidence>
<dbReference type="Gramene" id="OIS97729">
    <property type="protein sequence ID" value="OIS97729"/>
    <property type="gene ID" value="A4A49_28432"/>
</dbReference>
<evidence type="ECO:0000256" key="11">
    <source>
        <dbReference type="ARBA" id="ARBA00023136"/>
    </source>
</evidence>
<dbReference type="Pfam" id="PF00153">
    <property type="entry name" value="Mito_carr"/>
    <property type="match status" value="3"/>
</dbReference>
<evidence type="ECO:0000256" key="6">
    <source>
        <dbReference type="ARBA" id="ARBA00022737"/>
    </source>
</evidence>
<dbReference type="InterPro" id="IPR002048">
    <property type="entry name" value="EF_hand_dom"/>
</dbReference>
<dbReference type="OrthoDB" id="270584at2759"/>
<feature type="repeat" description="Solcar" evidence="12">
    <location>
        <begin position="299"/>
        <end position="386"/>
    </location>
</feature>
<dbReference type="PANTHER" id="PTHR24089">
    <property type="entry name" value="SOLUTE CARRIER FAMILY 25"/>
    <property type="match status" value="1"/>
</dbReference>
<proteinExistence type="inferred from homology"/>
<dbReference type="GO" id="GO:0005315">
    <property type="term" value="F:phosphate transmembrane transporter activity"/>
    <property type="evidence" value="ECO:0007669"/>
    <property type="project" value="UniProtKB-ARBA"/>
</dbReference>
<evidence type="ECO:0000256" key="13">
    <source>
        <dbReference type="RuleBase" id="RU000488"/>
    </source>
</evidence>
<dbReference type="SMART" id="SM00054">
    <property type="entry name" value="EFh"/>
    <property type="match status" value="4"/>
</dbReference>
<dbReference type="STRING" id="49451.A0A1J6HZH2"/>
<dbReference type="EMBL" id="MJEQ01037192">
    <property type="protein sequence ID" value="OIS97729.1"/>
    <property type="molecule type" value="Genomic_DNA"/>
</dbReference>
<reference evidence="16" key="1">
    <citation type="submission" date="2016-11" db="EMBL/GenBank/DDBJ databases">
        <title>The genome of Nicotiana attenuata.</title>
        <authorList>
            <person name="Xu S."/>
            <person name="Brockmoeller T."/>
            <person name="Gaquerel E."/>
            <person name="Navarro A."/>
            <person name="Kuhl H."/>
            <person name="Gase K."/>
            <person name="Ling Z."/>
            <person name="Zhou W."/>
            <person name="Kreitzer C."/>
            <person name="Stanke M."/>
            <person name="Tang H."/>
            <person name="Lyons E."/>
            <person name="Pandey P."/>
            <person name="Pandey S.P."/>
            <person name="Timmermann B."/>
            <person name="Baldwin I.T."/>
        </authorList>
    </citation>
    <scope>NUCLEOTIDE SEQUENCE [LARGE SCALE GENOMIC DNA]</scope>
    <source>
        <strain evidence="16">UT</strain>
    </source>
</reference>
<dbReference type="Gene3D" id="1.10.238.10">
    <property type="entry name" value="EF-hand"/>
    <property type="match status" value="2"/>
</dbReference>
<dbReference type="AlphaFoldDB" id="A0A1J6HZH2"/>
<keyword evidence="8" id="KW-0106">Calcium</keyword>
<dbReference type="GeneID" id="109233112"/>
<feature type="repeat" description="Solcar" evidence="12">
    <location>
        <begin position="204"/>
        <end position="287"/>
    </location>
</feature>
<dbReference type="InterPro" id="IPR018108">
    <property type="entry name" value="MCP_transmembrane"/>
</dbReference>
<dbReference type="PROSITE" id="PS00018">
    <property type="entry name" value="EF_HAND_1"/>
    <property type="match status" value="2"/>
</dbReference>
<dbReference type="PROSITE" id="PS50920">
    <property type="entry name" value="SOLCAR"/>
    <property type="match status" value="3"/>
</dbReference>
<dbReference type="GO" id="GO:0080122">
    <property type="term" value="F:AMP transmembrane transporter activity"/>
    <property type="evidence" value="ECO:0007669"/>
    <property type="project" value="UniProtKB-ARBA"/>
</dbReference>
<evidence type="ECO:0000256" key="10">
    <source>
        <dbReference type="ARBA" id="ARBA00023128"/>
    </source>
</evidence>
<feature type="transmembrane region" description="Helical" evidence="14">
    <location>
        <begin position="357"/>
        <end position="380"/>
    </location>
</feature>
<evidence type="ECO:0000313" key="17">
    <source>
        <dbReference type="Proteomes" id="UP000187609"/>
    </source>
</evidence>
<keyword evidence="3 13" id="KW-0813">Transport</keyword>
<evidence type="ECO:0000256" key="9">
    <source>
        <dbReference type="ARBA" id="ARBA00022989"/>
    </source>
</evidence>
<comment type="subcellular location">
    <subcellularLocation>
        <location evidence="1">Mitochondrion inner membrane</location>
        <topology evidence="1">Multi-pass membrane protein</topology>
    </subcellularLocation>
</comment>
<dbReference type="GO" id="GO:0005743">
    <property type="term" value="C:mitochondrial inner membrane"/>
    <property type="evidence" value="ECO:0007669"/>
    <property type="project" value="UniProtKB-SubCell"/>
</dbReference>
<sequence>MANKDRPGCCNPVKKPGPVSMDHVLSALRETNEERDIRIRSLFGFFDSDNAGYLDYTKIDKGLFAMQIPADYKFAKELLRVCDKDKDGRVDYQEFRKYMDDKELELYRIFQAIDVEHSGCILPEELWDALVKAGIEIDDDELARFVEHVDKDNNGIITFEEWRNFLLLYPHEATMENIYRYWERVCLVDIGEQAVIPEGISKHVHAAKYLIAGGVAGAASRTATAPLDRLKVVLQVQTTRASIGPAVKNIWKEGGLLSFFRGNGLNVMKVAPESAIKFYTYEMLKNLIASTKGEEQGDIGASGRLVAGGLAGAVAQTAIYPMDLVKTRLQTHACEGGKVPNLGKLSKDIWVKEGSRAFYRGLIPSLLGIIPYAGIDLAAYETLKDLSKIYILHDSEPGPLVQLGCGTISGALGAMCVYPLQVVRTRMQAQPTNADAAYKGMSDVFRRTLQHEGLRGFYKGLFPNLLKVVPAASITYLVYESMKKSLELD</sequence>
<feature type="domain" description="EF-hand" evidence="15">
    <location>
        <begin position="106"/>
        <end position="136"/>
    </location>
</feature>
<feature type="domain" description="EF-hand" evidence="15">
    <location>
        <begin position="137"/>
        <end position="172"/>
    </location>
</feature>
<dbReference type="InterPro" id="IPR018247">
    <property type="entry name" value="EF_Hand_1_Ca_BS"/>
</dbReference>
<evidence type="ECO:0000256" key="14">
    <source>
        <dbReference type="SAM" id="Phobius"/>
    </source>
</evidence>
<dbReference type="Proteomes" id="UP000187609">
    <property type="component" value="Unassembled WGS sequence"/>
</dbReference>
<dbReference type="GO" id="GO:0005509">
    <property type="term" value="F:calcium ion binding"/>
    <property type="evidence" value="ECO:0007669"/>
    <property type="project" value="InterPro"/>
</dbReference>